<keyword evidence="2" id="KW-0812">Transmembrane</keyword>
<keyword evidence="2" id="KW-1133">Transmembrane helix</keyword>
<gene>
    <name evidence="3" type="ORF">GCM10009742_74830</name>
</gene>
<keyword evidence="2" id="KW-0472">Membrane</keyword>
<reference evidence="3 4" key="1">
    <citation type="journal article" date="2019" name="Int. J. Syst. Evol. Microbiol.">
        <title>The Global Catalogue of Microorganisms (GCM) 10K type strain sequencing project: providing services to taxonomists for standard genome sequencing and annotation.</title>
        <authorList>
            <consortium name="The Broad Institute Genomics Platform"/>
            <consortium name="The Broad Institute Genome Sequencing Center for Infectious Disease"/>
            <person name="Wu L."/>
            <person name="Ma J."/>
        </authorList>
    </citation>
    <scope>NUCLEOTIDE SEQUENCE [LARGE SCALE GENOMIC DNA]</scope>
    <source>
        <strain evidence="3 4">JCM 14304</strain>
    </source>
</reference>
<feature type="compositionally biased region" description="Basic and acidic residues" evidence="1">
    <location>
        <begin position="63"/>
        <end position="92"/>
    </location>
</feature>
<evidence type="ECO:0000313" key="3">
    <source>
        <dbReference type="EMBL" id="GAA1612687.1"/>
    </source>
</evidence>
<sequence length="301" mass="33444">MDMDGIALLTSNQWAIVAALGTAVQGIASAVAVAIAVVAAKYAANQVKQARAQVEEAQNARFEQSEQARSQEEAAAQREFARREEQAAREERRQEELARPFVVVDFEPSPAWANAVNLVFENLGKTLAKNVRFTFDPPLKSSQSGLGFELADTALIKSGVPAMPPGRRIEALFDLSHERINTELPMTYRVKVDCEDANGRRQETLEYVLDLGFRYNVGRIDVKNIHHVAESLKKIEQNLKKWTANHNGVRVWMRDEKEFLAARAADFERWKAVQRAQETSSSDSDDTDDGGEPSAADEADA</sequence>
<feature type="region of interest" description="Disordered" evidence="1">
    <location>
        <begin position="272"/>
        <end position="301"/>
    </location>
</feature>
<protein>
    <submittedName>
        <fullName evidence="3">Uncharacterized protein</fullName>
    </submittedName>
</protein>
<feature type="transmembrane region" description="Helical" evidence="2">
    <location>
        <begin position="14"/>
        <end position="39"/>
    </location>
</feature>
<comment type="caution">
    <text evidence="3">The sequence shown here is derived from an EMBL/GenBank/DDBJ whole genome shotgun (WGS) entry which is preliminary data.</text>
</comment>
<evidence type="ECO:0000256" key="1">
    <source>
        <dbReference type="SAM" id="MobiDB-lite"/>
    </source>
</evidence>
<organism evidence="3 4">
    <name type="scientific">Kribbella karoonensis</name>
    <dbReference type="NCBI Taxonomy" id="324851"/>
    <lineage>
        <taxon>Bacteria</taxon>
        <taxon>Bacillati</taxon>
        <taxon>Actinomycetota</taxon>
        <taxon>Actinomycetes</taxon>
        <taxon>Propionibacteriales</taxon>
        <taxon>Kribbellaceae</taxon>
        <taxon>Kribbella</taxon>
    </lineage>
</organism>
<proteinExistence type="predicted"/>
<evidence type="ECO:0000256" key="2">
    <source>
        <dbReference type="SAM" id="Phobius"/>
    </source>
</evidence>
<name>A0ABN2EPY4_9ACTN</name>
<dbReference type="EMBL" id="BAAAND010000012">
    <property type="protein sequence ID" value="GAA1612687.1"/>
    <property type="molecule type" value="Genomic_DNA"/>
</dbReference>
<feature type="compositionally biased region" description="Acidic residues" evidence="1">
    <location>
        <begin position="283"/>
        <end position="301"/>
    </location>
</feature>
<keyword evidence="4" id="KW-1185">Reference proteome</keyword>
<feature type="region of interest" description="Disordered" evidence="1">
    <location>
        <begin position="61"/>
        <end position="92"/>
    </location>
</feature>
<accession>A0ABN2EPY4</accession>
<dbReference type="Proteomes" id="UP001500190">
    <property type="component" value="Unassembled WGS sequence"/>
</dbReference>
<evidence type="ECO:0000313" key="4">
    <source>
        <dbReference type="Proteomes" id="UP001500190"/>
    </source>
</evidence>